<dbReference type="InterPro" id="IPR002130">
    <property type="entry name" value="Cyclophilin-type_PPIase_dom"/>
</dbReference>
<dbReference type="SUPFAM" id="SSF50891">
    <property type="entry name" value="Cyclophilin-like"/>
    <property type="match status" value="1"/>
</dbReference>
<feature type="chain" id="PRO_5044952721" description="Peptidyl-prolyl cis-trans isomerase" evidence="3">
    <location>
        <begin position="24"/>
        <end position="273"/>
    </location>
</feature>
<feature type="compositionally biased region" description="Low complexity" evidence="4">
    <location>
        <begin position="236"/>
        <end position="245"/>
    </location>
</feature>
<dbReference type="PRINTS" id="PR00153">
    <property type="entry name" value="CSAPPISMRASE"/>
</dbReference>
<gene>
    <name evidence="6" type="ORF">ABS311_12450</name>
</gene>
<reference evidence="6 7" key="1">
    <citation type="submission" date="2024-06" db="EMBL/GenBank/DDBJ databases">
        <authorList>
            <person name="Chen R.Y."/>
        </authorList>
    </citation>
    <scope>NUCLEOTIDE SEQUENCE [LARGE SCALE GENOMIC DNA]</scope>
    <source>
        <strain evidence="6 7">D2</strain>
    </source>
</reference>
<feature type="region of interest" description="Disordered" evidence="4">
    <location>
        <begin position="213"/>
        <end position="245"/>
    </location>
</feature>
<keyword evidence="2 3" id="KW-0413">Isomerase</keyword>
<sequence>MPKINLSQLLICVLCVFSSPSFATIVLFKTSLGDFEVNLYDETTPKTVENFLSYVTNGTYTNTLIHRAPTNFVIQGGGFFINENDQLEGVETSDPVINEPVYANIKGTIAMAKLGGDENSATSQWFFNMADNTGNLDSQNGGFTVFGEVTGNGMEILEAIGALPVYYFSSSFSQVPLRDYTTTDAENQVTVTNDNFVYIEEIVVVNANVDTAADLSPTETTRDETSTPDNPERPDNNNGTSGSSGGSFPAIALGLLSLLSISRRAKGRRRTAC</sequence>
<feature type="signal peptide" evidence="3">
    <location>
        <begin position="1"/>
        <end position="23"/>
    </location>
</feature>
<dbReference type="PANTHER" id="PTHR43246">
    <property type="entry name" value="PEPTIDYL-PROLYL CIS-TRANS ISOMERASE CYP38, CHLOROPLASTIC"/>
    <property type="match status" value="1"/>
</dbReference>
<dbReference type="InterPro" id="IPR029000">
    <property type="entry name" value="Cyclophilin-like_dom_sf"/>
</dbReference>
<organism evidence="6 7">
    <name type="scientific">Catenovulum sediminis</name>
    <dbReference type="NCBI Taxonomy" id="1740262"/>
    <lineage>
        <taxon>Bacteria</taxon>
        <taxon>Pseudomonadati</taxon>
        <taxon>Pseudomonadota</taxon>
        <taxon>Gammaproteobacteria</taxon>
        <taxon>Alteromonadales</taxon>
        <taxon>Alteromonadaceae</taxon>
        <taxon>Catenovulum</taxon>
    </lineage>
</organism>
<evidence type="ECO:0000256" key="1">
    <source>
        <dbReference type="ARBA" id="ARBA00023110"/>
    </source>
</evidence>
<dbReference type="GO" id="GO:0003755">
    <property type="term" value="F:peptidyl-prolyl cis-trans isomerase activity"/>
    <property type="evidence" value="ECO:0007669"/>
    <property type="project" value="UniProtKB-EC"/>
</dbReference>
<dbReference type="Gene3D" id="2.40.100.10">
    <property type="entry name" value="Cyclophilin-like"/>
    <property type="match status" value="1"/>
</dbReference>
<comment type="caution">
    <text evidence="6">The sequence shown here is derived from an EMBL/GenBank/DDBJ whole genome shotgun (WGS) entry which is preliminary data.</text>
</comment>
<dbReference type="RefSeq" id="WP_143870704.1">
    <property type="nucleotide sequence ID" value="NZ_CP041660.1"/>
</dbReference>
<evidence type="ECO:0000313" key="7">
    <source>
        <dbReference type="Proteomes" id="UP001467690"/>
    </source>
</evidence>
<evidence type="ECO:0000256" key="4">
    <source>
        <dbReference type="SAM" id="MobiDB-lite"/>
    </source>
</evidence>
<dbReference type="EC" id="5.2.1.8" evidence="3"/>
<comment type="function">
    <text evidence="3">PPIases accelerate the folding of proteins. It catalyzes the cis-trans isomerization of proline imidic peptide bonds in oligopeptides.</text>
</comment>
<proteinExistence type="inferred from homology"/>
<evidence type="ECO:0000256" key="3">
    <source>
        <dbReference type="RuleBase" id="RU363019"/>
    </source>
</evidence>
<keyword evidence="1 3" id="KW-0697">Rotamase</keyword>
<dbReference type="Pfam" id="PF00160">
    <property type="entry name" value="Pro_isomerase"/>
    <property type="match status" value="1"/>
</dbReference>
<protein>
    <recommendedName>
        <fullName evidence="3">Peptidyl-prolyl cis-trans isomerase</fullName>
        <shortName evidence="3">PPIase</shortName>
        <ecNumber evidence="3">5.2.1.8</ecNumber>
    </recommendedName>
</protein>
<dbReference type="EMBL" id="JBELOE010000217">
    <property type="protein sequence ID" value="MER2492688.1"/>
    <property type="molecule type" value="Genomic_DNA"/>
</dbReference>
<feature type="compositionally biased region" description="Basic and acidic residues" evidence="4">
    <location>
        <begin position="220"/>
        <end position="235"/>
    </location>
</feature>
<name>A0ABV1RIC1_9ALTE</name>
<keyword evidence="7" id="KW-1185">Reference proteome</keyword>
<accession>A0ABV1RIC1</accession>
<dbReference type="Proteomes" id="UP001467690">
    <property type="component" value="Unassembled WGS sequence"/>
</dbReference>
<evidence type="ECO:0000313" key="6">
    <source>
        <dbReference type="EMBL" id="MER2492688.1"/>
    </source>
</evidence>
<dbReference type="PROSITE" id="PS50072">
    <property type="entry name" value="CSA_PPIASE_2"/>
    <property type="match status" value="1"/>
</dbReference>
<evidence type="ECO:0000259" key="5">
    <source>
        <dbReference type="PROSITE" id="PS50072"/>
    </source>
</evidence>
<dbReference type="InterPro" id="IPR044665">
    <property type="entry name" value="E_coli_cyclophilin_A-like"/>
</dbReference>
<keyword evidence="3" id="KW-0732">Signal</keyword>
<comment type="similarity">
    <text evidence="3">Belongs to the cyclophilin-type PPIase family.</text>
</comment>
<evidence type="ECO:0000256" key="2">
    <source>
        <dbReference type="ARBA" id="ARBA00023235"/>
    </source>
</evidence>
<feature type="domain" description="PPIase cyclophilin-type" evidence="5">
    <location>
        <begin position="22"/>
        <end position="187"/>
    </location>
</feature>
<comment type="catalytic activity">
    <reaction evidence="3">
        <text>[protein]-peptidylproline (omega=180) = [protein]-peptidylproline (omega=0)</text>
        <dbReference type="Rhea" id="RHEA:16237"/>
        <dbReference type="Rhea" id="RHEA-COMP:10747"/>
        <dbReference type="Rhea" id="RHEA-COMP:10748"/>
        <dbReference type="ChEBI" id="CHEBI:83833"/>
        <dbReference type="ChEBI" id="CHEBI:83834"/>
        <dbReference type="EC" id="5.2.1.8"/>
    </reaction>
</comment>